<dbReference type="Proteomes" id="UP000298416">
    <property type="component" value="Unassembled WGS sequence"/>
</dbReference>
<dbReference type="InterPro" id="IPR032675">
    <property type="entry name" value="LRR_dom_sf"/>
</dbReference>
<gene>
    <name evidence="2" type="ORF">SASPL_127468</name>
</gene>
<feature type="domain" description="F-box" evidence="1">
    <location>
        <begin position="13"/>
        <end position="60"/>
    </location>
</feature>
<organism evidence="2">
    <name type="scientific">Salvia splendens</name>
    <name type="common">Scarlet sage</name>
    <dbReference type="NCBI Taxonomy" id="180675"/>
    <lineage>
        <taxon>Eukaryota</taxon>
        <taxon>Viridiplantae</taxon>
        <taxon>Streptophyta</taxon>
        <taxon>Embryophyta</taxon>
        <taxon>Tracheophyta</taxon>
        <taxon>Spermatophyta</taxon>
        <taxon>Magnoliopsida</taxon>
        <taxon>eudicotyledons</taxon>
        <taxon>Gunneridae</taxon>
        <taxon>Pentapetalae</taxon>
        <taxon>asterids</taxon>
        <taxon>lamiids</taxon>
        <taxon>Lamiales</taxon>
        <taxon>Lamiaceae</taxon>
        <taxon>Nepetoideae</taxon>
        <taxon>Mentheae</taxon>
        <taxon>Salviinae</taxon>
        <taxon>Salvia</taxon>
        <taxon>Salvia subgen. Calosphace</taxon>
        <taxon>core Calosphace</taxon>
    </lineage>
</organism>
<comment type="caution">
    <text evidence="2">The sequence shown here is derived from an EMBL/GenBank/DDBJ whole genome shotgun (WGS) entry which is preliminary data.</text>
</comment>
<evidence type="ECO:0000259" key="1">
    <source>
        <dbReference type="PROSITE" id="PS50181"/>
    </source>
</evidence>
<dbReference type="AlphaFoldDB" id="A0A8X8XAY4"/>
<sequence length="311" mass="36009">MGKKSKPSIPTVAAPWTELPDDLTANILQRLHTEEILMSAQKVCSNWWRVCKIPTMWRVIDVDYGRCTNRDQFGNIFRCAVDRSEGQLVELKLSGVYVDGLLNYVAQRSSHLRRLTLLEYDTIPYNKEYDTLGFTKEIKDLPQLEELHLYLSHTLDRSTYVEAIGISCPMLKSFTYSCWFDSLEFSHFAEAIGKNMPNLQHLLVFVADMKIKGLEWILDGCPRLESLVLPQRCGLDLQGSLGKRCCHQIKDLWFHPNSLRFCRGPKYLKESIVFFYGSKAIYCKTRDPFPQDTILETILKQKSTKLVTFQY</sequence>
<keyword evidence="3" id="KW-1185">Reference proteome</keyword>
<proteinExistence type="predicted"/>
<dbReference type="CDD" id="cd22164">
    <property type="entry name" value="F-box_AtSKIP19-like"/>
    <property type="match status" value="1"/>
</dbReference>
<protein>
    <recommendedName>
        <fullName evidence="1">F-box domain-containing protein</fullName>
    </recommendedName>
</protein>
<name>A0A8X8XAY4_SALSN</name>
<evidence type="ECO:0000313" key="2">
    <source>
        <dbReference type="EMBL" id="KAG6409429.1"/>
    </source>
</evidence>
<dbReference type="Gene3D" id="1.20.1280.50">
    <property type="match status" value="1"/>
</dbReference>
<dbReference type="SUPFAM" id="SSF52047">
    <property type="entry name" value="RNI-like"/>
    <property type="match status" value="1"/>
</dbReference>
<dbReference type="Pfam" id="PF12937">
    <property type="entry name" value="F-box-like"/>
    <property type="match status" value="1"/>
</dbReference>
<accession>A0A8X8XAY4</accession>
<evidence type="ECO:0000313" key="3">
    <source>
        <dbReference type="Proteomes" id="UP000298416"/>
    </source>
</evidence>
<dbReference type="Gene3D" id="3.80.10.10">
    <property type="entry name" value="Ribonuclease Inhibitor"/>
    <property type="match status" value="1"/>
</dbReference>
<dbReference type="InterPro" id="IPR001810">
    <property type="entry name" value="F-box_dom"/>
</dbReference>
<dbReference type="PROSITE" id="PS50181">
    <property type="entry name" value="FBOX"/>
    <property type="match status" value="1"/>
</dbReference>
<dbReference type="PANTHER" id="PTHR38926">
    <property type="entry name" value="F-BOX DOMAIN CONTAINING PROTEIN, EXPRESSED"/>
    <property type="match status" value="1"/>
</dbReference>
<reference evidence="2" key="1">
    <citation type="submission" date="2018-01" db="EMBL/GenBank/DDBJ databases">
        <authorList>
            <person name="Mao J.F."/>
        </authorList>
    </citation>
    <scope>NUCLEOTIDE SEQUENCE</scope>
    <source>
        <strain evidence="2">Huo1</strain>
        <tissue evidence="2">Leaf</tissue>
    </source>
</reference>
<reference evidence="2" key="2">
    <citation type="submission" date="2020-08" db="EMBL/GenBank/DDBJ databases">
        <title>Plant Genome Project.</title>
        <authorList>
            <person name="Zhang R.-G."/>
        </authorList>
    </citation>
    <scope>NUCLEOTIDE SEQUENCE</scope>
    <source>
        <strain evidence="2">Huo1</strain>
        <tissue evidence="2">Leaf</tissue>
    </source>
</reference>
<dbReference type="PANTHER" id="PTHR38926:SF2">
    <property type="entry name" value="F-BOX_LRR-REPEAT PROTEIN 21-RELATED"/>
    <property type="match status" value="1"/>
</dbReference>
<dbReference type="EMBL" id="PNBA02000010">
    <property type="protein sequence ID" value="KAG6409429.1"/>
    <property type="molecule type" value="Genomic_DNA"/>
</dbReference>